<protein>
    <submittedName>
        <fullName evidence="1">Uncharacterized protein</fullName>
    </submittedName>
</protein>
<name>A0A1H4BN94_9FIRM</name>
<dbReference type="EMBL" id="FNRK01000012">
    <property type="protein sequence ID" value="SEA49518.1"/>
    <property type="molecule type" value="Genomic_DNA"/>
</dbReference>
<dbReference type="Proteomes" id="UP000199394">
    <property type="component" value="Unassembled WGS sequence"/>
</dbReference>
<dbReference type="OrthoDB" id="2061576at2"/>
<proteinExistence type="predicted"/>
<reference evidence="1 2" key="1">
    <citation type="submission" date="2016-10" db="EMBL/GenBank/DDBJ databases">
        <authorList>
            <person name="de Groot N.N."/>
        </authorList>
    </citation>
    <scope>NUCLEOTIDE SEQUENCE [LARGE SCALE GENOMIC DNA]</scope>
    <source>
        <strain evidence="1 2">SR12</strain>
    </source>
</reference>
<dbReference type="RefSeq" id="WP_090307381.1">
    <property type="nucleotide sequence ID" value="NZ_FNRK01000012.1"/>
</dbReference>
<gene>
    <name evidence="1" type="ORF">SAMN04515656_1128</name>
</gene>
<keyword evidence="2" id="KW-1185">Reference proteome</keyword>
<dbReference type="AlphaFoldDB" id="A0A1H4BN94"/>
<evidence type="ECO:0000313" key="2">
    <source>
        <dbReference type="Proteomes" id="UP000199394"/>
    </source>
</evidence>
<accession>A0A1H4BN94</accession>
<sequence length="111" mass="13043">MISLNELKNALETLQVPVAYHHFRTGQAPSPPFLVYYEDQDIEYYADDKVYLTATAVTVELYTNEKNIALEESLKALLKDLGILFHRYETWIESEKLYMEVFEFELQKGEK</sequence>
<evidence type="ECO:0000313" key="1">
    <source>
        <dbReference type="EMBL" id="SEA49518.1"/>
    </source>
</evidence>
<organism evidence="1 2">
    <name type="scientific">Eubacterium aggregans</name>
    <dbReference type="NCBI Taxonomy" id="81409"/>
    <lineage>
        <taxon>Bacteria</taxon>
        <taxon>Bacillati</taxon>
        <taxon>Bacillota</taxon>
        <taxon>Clostridia</taxon>
        <taxon>Eubacteriales</taxon>
        <taxon>Eubacteriaceae</taxon>
        <taxon>Eubacterium</taxon>
    </lineage>
</organism>
<dbReference type="STRING" id="81409.SAMN04515656_1128"/>